<dbReference type="GO" id="GO:0051607">
    <property type="term" value="P:defense response to virus"/>
    <property type="evidence" value="ECO:0007669"/>
    <property type="project" value="UniProtKB-KW"/>
</dbReference>
<evidence type="ECO:0000256" key="6">
    <source>
        <dbReference type="ARBA" id="ARBA00022918"/>
    </source>
</evidence>
<feature type="domain" description="Reverse transcriptase" evidence="10">
    <location>
        <begin position="35"/>
        <end position="246"/>
    </location>
</feature>
<dbReference type="PROSITE" id="PS50878">
    <property type="entry name" value="RT_POL"/>
    <property type="match status" value="1"/>
</dbReference>
<dbReference type="Proteomes" id="UP000250003">
    <property type="component" value="Chromosome"/>
</dbReference>
<dbReference type="GO" id="GO:0003964">
    <property type="term" value="F:RNA-directed DNA polymerase activity"/>
    <property type="evidence" value="ECO:0007669"/>
    <property type="project" value="UniProtKB-KW"/>
</dbReference>
<proteinExistence type="inferred from homology"/>
<evidence type="ECO:0000313" key="12">
    <source>
        <dbReference type="Proteomes" id="UP000250003"/>
    </source>
</evidence>
<keyword evidence="7" id="KW-0051">Antiviral defense</keyword>
<evidence type="ECO:0000313" key="11">
    <source>
        <dbReference type="EMBL" id="AWY99226.1"/>
    </source>
</evidence>
<comment type="similarity">
    <text evidence="8">Belongs to the bacterial reverse transcriptase family.</text>
</comment>
<keyword evidence="4" id="KW-0479">Metal-binding</keyword>
<dbReference type="RefSeq" id="WP_111920670.1">
    <property type="nucleotide sequence ID" value="NZ_CP030280.1"/>
</dbReference>
<dbReference type="InterPro" id="IPR051083">
    <property type="entry name" value="GrpII_Intron_Splice-Mob/Def"/>
</dbReference>
<keyword evidence="5" id="KW-0460">Magnesium</keyword>
<evidence type="ECO:0000256" key="9">
    <source>
        <dbReference type="ARBA" id="ARBA00048173"/>
    </source>
</evidence>
<evidence type="ECO:0000256" key="4">
    <source>
        <dbReference type="ARBA" id="ARBA00022723"/>
    </source>
</evidence>
<dbReference type="PANTHER" id="PTHR34047">
    <property type="entry name" value="NUCLEAR INTRON MATURASE 1, MITOCHONDRIAL-RELATED"/>
    <property type="match status" value="1"/>
</dbReference>
<dbReference type="InterPro" id="IPR000477">
    <property type="entry name" value="RT_dom"/>
</dbReference>
<gene>
    <name evidence="11" type="ORF">DQQ01_15090</name>
</gene>
<organism evidence="11 12">
    <name type="scientific">Blautia argi</name>
    <dbReference type="NCBI Taxonomy" id="1912897"/>
    <lineage>
        <taxon>Bacteria</taxon>
        <taxon>Bacillati</taxon>
        <taxon>Bacillota</taxon>
        <taxon>Clostridia</taxon>
        <taxon>Lachnospirales</taxon>
        <taxon>Lachnospiraceae</taxon>
        <taxon>Blautia</taxon>
    </lineage>
</organism>
<protein>
    <recommendedName>
        <fullName evidence="1">RNA-directed DNA polymerase</fullName>
        <ecNumber evidence="1">2.7.7.49</ecNumber>
    </recommendedName>
</protein>
<dbReference type="EC" id="2.7.7.49" evidence="1"/>
<keyword evidence="3" id="KW-0548">Nucleotidyltransferase</keyword>
<evidence type="ECO:0000256" key="2">
    <source>
        <dbReference type="ARBA" id="ARBA00022679"/>
    </source>
</evidence>
<evidence type="ECO:0000256" key="8">
    <source>
        <dbReference type="ARBA" id="ARBA00034120"/>
    </source>
</evidence>
<comment type="catalytic activity">
    <reaction evidence="9">
        <text>DNA(n) + a 2'-deoxyribonucleoside 5'-triphosphate = DNA(n+1) + diphosphate</text>
        <dbReference type="Rhea" id="RHEA:22508"/>
        <dbReference type="Rhea" id="RHEA-COMP:17339"/>
        <dbReference type="Rhea" id="RHEA-COMP:17340"/>
        <dbReference type="ChEBI" id="CHEBI:33019"/>
        <dbReference type="ChEBI" id="CHEBI:61560"/>
        <dbReference type="ChEBI" id="CHEBI:173112"/>
        <dbReference type="EC" id="2.7.7.49"/>
    </reaction>
</comment>
<dbReference type="PANTHER" id="PTHR34047:SF7">
    <property type="entry name" value="RNA-DIRECTED DNA POLYMERASE"/>
    <property type="match status" value="1"/>
</dbReference>
<evidence type="ECO:0000256" key="3">
    <source>
        <dbReference type="ARBA" id="ARBA00022695"/>
    </source>
</evidence>
<dbReference type="CDD" id="cd03487">
    <property type="entry name" value="RT_Bac_retron_II"/>
    <property type="match status" value="1"/>
</dbReference>
<dbReference type="PRINTS" id="PR00866">
    <property type="entry name" value="RNADNAPOLMS"/>
</dbReference>
<evidence type="ECO:0000259" key="10">
    <source>
        <dbReference type="PROSITE" id="PS50878"/>
    </source>
</evidence>
<dbReference type="SUPFAM" id="SSF56672">
    <property type="entry name" value="DNA/RNA polymerases"/>
    <property type="match status" value="1"/>
</dbReference>
<accession>A0A2Z4UE62</accession>
<dbReference type="GO" id="GO:0003723">
    <property type="term" value="F:RNA binding"/>
    <property type="evidence" value="ECO:0007669"/>
    <property type="project" value="InterPro"/>
</dbReference>
<evidence type="ECO:0000256" key="1">
    <source>
        <dbReference type="ARBA" id="ARBA00012493"/>
    </source>
</evidence>
<reference evidence="12" key="1">
    <citation type="submission" date="2018-06" db="EMBL/GenBank/DDBJ databases">
        <title>Description of Blautia argi sp. nov., a new anaerobic isolated from dog feces.</title>
        <authorList>
            <person name="Chang Y.-H."/>
            <person name="Paek J."/>
            <person name="Shin Y."/>
        </authorList>
    </citation>
    <scope>NUCLEOTIDE SEQUENCE [LARGE SCALE GENOMIC DNA]</scope>
    <source>
        <strain evidence="12">KCTC 15426</strain>
    </source>
</reference>
<dbReference type="InterPro" id="IPR043502">
    <property type="entry name" value="DNA/RNA_pol_sf"/>
</dbReference>
<keyword evidence="12" id="KW-1185">Reference proteome</keyword>
<dbReference type="OrthoDB" id="9788687at2"/>
<dbReference type="EMBL" id="CP030280">
    <property type="protein sequence ID" value="AWY99226.1"/>
    <property type="molecule type" value="Genomic_DNA"/>
</dbReference>
<evidence type="ECO:0000256" key="7">
    <source>
        <dbReference type="ARBA" id="ARBA00023118"/>
    </source>
</evidence>
<dbReference type="KEGG" id="blau:DQQ01_15090"/>
<keyword evidence="2" id="KW-0808">Transferase</keyword>
<name>A0A2Z4UE62_9FIRM</name>
<dbReference type="AlphaFoldDB" id="A0A2Z4UE62"/>
<keyword evidence="6 11" id="KW-0695">RNA-directed DNA polymerase</keyword>
<dbReference type="Pfam" id="PF00078">
    <property type="entry name" value="RVT_1"/>
    <property type="match status" value="1"/>
</dbReference>
<dbReference type="InterPro" id="IPR000123">
    <property type="entry name" value="Reverse_transcriptase_msDNA"/>
</dbReference>
<evidence type="ECO:0000256" key="5">
    <source>
        <dbReference type="ARBA" id="ARBA00022842"/>
    </source>
</evidence>
<dbReference type="GO" id="GO:0046872">
    <property type="term" value="F:metal ion binding"/>
    <property type="evidence" value="ECO:0007669"/>
    <property type="project" value="UniProtKB-KW"/>
</dbReference>
<sequence>MNSSLCNYCTENQIQDFLLSLHLTGTLTHSPKAELALLYGLANHAEEHYERVLLPKKDGSKRILHVPDSVLKHVQKQILRQVLMEIPVSSYSCAYQKGSSLSQNAAPHKGQKLLLKLDIHDFFGSISYISVYQHGFPCERIPDPVRTLLAHLCCYKDMLPQGAPASPYLSNLVMKPFDEYMGNWCREREIAYTRYCDDLTFSGDFNPKEVYRKAKGFLNRLGFEVNSRKTHIISQKNRQEVTGITVNEKLQVPKNYRRQLRQECYYIQKFGLENHLKQTGCQDSSAKYLQRLLGKIEYVLQVNPEDMEFQELKKRMKVYRKNDE</sequence>